<dbReference type="SUPFAM" id="SSF52540">
    <property type="entry name" value="P-loop containing nucleoside triphosphate hydrolases"/>
    <property type="match status" value="1"/>
</dbReference>
<dbReference type="Proteomes" id="UP000077927">
    <property type="component" value="Chromosome 1"/>
</dbReference>
<dbReference type="GO" id="GO:0043531">
    <property type="term" value="F:ADP binding"/>
    <property type="evidence" value="ECO:0007669"/>
    <property type="project" value="InterPro"/>
</dbReference>
<sequence length="961" mass="104696">MIRIGNLQVDFSQRCIERDGEILRVGSRALDILEILSNANGEIVSKDELMRRVWPRAVVEENNLQVHIATLRKMLRDDRQLISTVHGRGYRLLRGAHARDNARARAVLPTEAIAAPASNASQAALPAADGELCGRDAALQELLPLLQRSRLLTLTGAGGIGKTRLAIEVARKVAAQYPDGVIFVPLSQVTEPCFALDVLATALNLKASPAPMSLHSILDGLRGRRSLIVLDNCEHVKHVASELAVALCACGSTVLATSREALRVADEMVYVVPPLDVPAITATEQGVLLAGAVRLFMTRLRAQEPGYRPDEVSILRAGAICRALDGIPLAIELAAARAATLGIDVLCEHLGDRLRILTGGCPTALPRHQTMNATLDWSYRLLTQVERRILRCLGVFVGGFTYDAVEYLAAADGLSEREAKDALHGLLNKSMISQHLSGDWHRFRLLETTREYALQKLEDNGELRFATGLQARFLFQTFDRQSIRRRAEADTKSLAEFSAELANIRAALDWALSPAGDVALGVALASVVVRYLLKLSQPAECCLIARQALAASERAAPESIRAEALMMLQAAYAAGLVYTSGPGQVTRQACTQAYADAMCAGNIECELSALWGLWKTHQYSGECRDALRVARHFNDAARRAKDSRRLLLGMRMEGVVLHYLGDQSAARAMLERMLPEFDSGVDQVLGSGLHVGCDIAARASLARVLWLQGEAEQALHLAQSMLNAAMAGGNELVLCYVLAEAVIPLALLSEDAEQTIRATRLLKETASRMSFQIWVAASACFEQCIVAMATRAEAKLHEFASAIAQLKAIGFLAPLTLVMGRFAQALINTGRLNHAMAVVNEALGHCEVTGERWFYAELSRIKASILLQLRSGDTAAQWLTEALNTSREQGAAMFERRATIALARWLLVTERAEEASALLSALDQRLPGHAFRLPLARVEADRMQIDSAWFGSQDFYGEHAA</sequence>
<dbReference type="Pfam" id="PF00931">
    <property type="entry name" value="NB-ARC"/>
    <property type="match status" value="1"/>
</dbReference>
<organism evidence="4 5">
    <name type="scientific">Ralstonia insidiosa</name>
    <dbReference type="NCBI Taxonomy" id="190721"/>
    <lineage>
        <taxon>Bacteria</taxon>
        <taxon>Pseudomonadati</taxon>
        <taxon>Pseudomonadota</taxon>
        <taxon>Betaproteobacteria</taxon>
        <taxon>Burkholderiales</taxon>
        <taxon>Burkholderiaceae</taxon>
        <taxon>Ralstonia</taxon>
    </lineage>
</organism>
<dbReference type="SUPFAM" id="SSF48452">
    <property type="entry name" value="TPR-like"/>
    <property type="match status" value="1"/>
</dbReference>
<dbReference type="RefSeq" id="WP_021195712.1">
    <property type="nucleotide sequence ID" value="NZ_CP012605.1"/>
</dbReference>
<gene>
    <name evidence="4" type="ORF">ACS15_2708</name>
</gene>
<accession>A0AAC9BJP2</accession>
<dbReference type="GO" id="GO:0006355">
    <property type="term" value="P:regulation of DNA-templated transcription"/>
    <property type="evidence" value="ECO:0007669"/>
    <property type="project" value="InterPro"/>
</dbReference>
<evidence type="ECO:0000259" key="3">
    <source>
        <dbReference type="PROSITE" id="PS51755"/>
    </source>
</evidence>
<dbReference type="Gene3D" id="1.10.10.10">
    <property type="entry name" value="Winged helix-like DNA-binding domain superfamily/Winged helix DNA-binding domain"/>
    <property type="match status" value="1"/>
</dbReference>
<dbReference type="InterPro" id="IPR027417">
    <property type="entry name" value="P-loop_NTPase"/>
</dbReference>
<reference evidence="4 5" key="1">
    <citation type="submission" date="2015-09" db="EMBL/GenBank/DDBJ databases">
        <authorList>
            <person name="Xu Y."/>
            <person name="Nagy A."/>
            <person name="Liu N.T."/>
            <person name="Nou X."/>
        </authorList>
    </citation>
    <scope>NUCLEOTIDE SEQUENCE [LARGE SCALE GENOMIC DNA]</scope>
    <source>
        <strain evidence="4 5">FC1138</strain>
    </source>
</reference>
<evidence type="ECO:0000256" key="1">
    <source>
        <dbReference type="ARBA" id="ARBA00023125"/>
    </source>
</evidence>
<dbReference type="PRINTS" id="PR00364">
    <property type="entry name" value="DISEASERSIST"/>
</dbReference>
<dbReference type="AlphaFoldDB" id="A0AAC9BJP2"/>
<dbReference type="InterPro" id="IPR036388">
    <property type="entry name" value="WH-like_DNA-bd_sf"/>
</dbReference>
<dbReference type="Gene3D" id="3.40.50.300">
    <property type="entry name" value="P-loop containing nucleotide triphosphate hydrolases"/>
    <property type="match status" value="1"/>
</dbReference>
<dbReference type="EMBL" id="CP012605">
    <property type="protein sequence ID" value="ANH73893.1"/>
    <property type="molecule type" value="Genomic_DNA"/>
</dbReference>
<evidence type="ECO:0000256" key="2">
    <source>
        <dbReference type="PROSITE-ProRule" id="PRU01091"/>
    </source>
</evidence>
<dbReference type="SMART" id="SM00862">
    <property type="entry name" value="Trans_reg_C"/>
    <property type="match status" value="1"/>
</dbReference>
<protein>
    <submittedName>
        <fullName evidence="4">NACHT domain protein</fullName>
    </submittedName>
</protein>
<dbReference type="SUPFAM" id="SSF46894">
    <property type="entry name" value="C-terminal effector domain of the bipartite response regulators"/>
    <property type="match status" value="1"/>
</dbReference>
<dbReference type="InterPro" id="IPR016032">
    <property type="entry name" value="Sig_transdc_resp-reg_C-effctor"/>
</dbReference>
<dbReference type="CDD" id="cd00383">
    <property type="entry name" value="trans_reg_C"/>
    <property type="match status" value="1"/>
</dbReference>
<dbReference type="PROSITE" id="PS51755">
    <property type="entry name" value="OMPR_PHOB"/>
    <property type="match status" value="1"/>
</dbReference>
<dbReference type="PANTHER" id="PTHR47691:SF3">
    <property type="entry name" value="HTH-TYPE TRANSCRIPTIONAL REGULATOR RV0890C-RELATED"/>
    <property type="match status" value="1"/>
</dbReference>
<dbReference type="PANTHER" id="PTHR47691">
    <property type="entry name" value="REGULATOR-RELATED"/>
    <property type="match status" value="1"/>
</dbReference>
<name>A0AAC9BJP2_9RALS</name>
<dbReference type="KEGG" id="rin:ACS15_2708"/>
<dbReference type="InterPro" id="IPR002182">
    <property type="entry name" value="NB-ARC"/>
</dbReference>
<keyword evidence="1 2" id="KW-0238">DNA-binding</keyword>
<feature type="domain" description="OmpR/PhoB-type" evidence="3">
    <location>
        <begin position="1"/>
        <end position="94"/>
    </location>
</feature>
<dbReference type="InterPro" id="IPR001867">
    <property type="entry name" value="OmpR/PhoB-type_DNA-bd"/>
</dbReference>
<dbReference type="GO" id="GO:0000160">
    <property type="term" value="P:phosphorelay signal transduction system"/>
    <property type="evidence" value="ECO:0007669"/>
    <property type="project" value="InterPro"/>
</dbReference>
<dbReference type="InterPro" id="IPR011990">
    <property type="entry name" value="TPR-like_helical_dom_sf"/>
</dbReference>
<proteinExistence type="predicted"/>
<dbReference type="GO" id="GO:0003677">
    <property type="term" value="F:DNA binding"/>
    <property type="evidence" value="ECO:0007669"/>
    <property type="project" value="UniProtKB-UniRule"/>
</dbReference>
<evidence type="ECO:0000313" key="5">
    <source>
        <dbReference type="Proteomes" id="UP000077927"/>
    </source>
</evidence>
<dbReference type="Pfam" id="PF00486">
    <property type="entry name" value="Trans_reg_C"/>
    <property type="match status" value="1"/>
</dbReference>
<evidence type="ECO:0000313" key="4">
    <source>
        <dbReference type="EMBL" id="ANH73893.1"/>
    </source>
</evidence>
<feature type="DNA-binding region" description="OmpR/PhoB-type" evidence="2">
    <location>
        <begin position="1"/>
        <end position="94"/>
    </location>
</feature>